<keyword evidence="3 5" id="KW-0698">rRNA processing</keyword>
<evidence type="ECO:0000259" key="6">
    <source>
        <dbReference type="Pfam" id="PF01782"/>
    </source>
</evidence>
<dbReference type="EMBL" id="DWWL01000033">
    <property type="protein sequence ID" value="HJC47417.1"/>
    <property type="molecule type" value="Genomic_DNA"/>
</dbReference>
<keyword evidence="4 5" id="KW-0143">Chaperone</keyword>
<evidence type="ECO:0000313" key="9">
    <source>
        <dbReference type="Proteomes" id="UP000823883"/>
    </source>
</evidence>
<dbReference type="Gene3D" id="2.30.30.240">
    <property type="entry name" value="PRC-barrel domain"/>
    <property type="match status" value="1"/>
</dbReference>
<dbReference type="InterPro" id="IPR009000">
    <property type="entry name" value="Transl_B-barrel_sf"/>
</dbReference>
<dbReference type="SUPFAM" id="SSF50447">
    <property type="entry name" value="Translation proteins"/>
    <property type="match status" value="1"/>
</dbReference>
<evidence type="ECO:0000259" key="7">
    <source>
        <dbReference type="Pfam" id="PF24986"/>
    </source>
</evidence>
<comment type="caution">
    <text evidence="8">The sequence shown here is derived from an EMBL/GenBank/DDBJ whole genome shotgun (WGS) entry which is preliminary data.</text>
</comment>
<dbReference type="GO" id="GO:0042274">
    <property type="term" value="P:ribosomal small subunit biogenesis"/>
    <property type="evidence" value="ECO:0007669"/>
    <property type="project" value="UniProtKB-UniRule"/>
</dbReference>
<comment type="function">
    <text evidence="5">An accessory protein needed during the final step in the assembly of 30S ribosomal subunit, possibly for assembly of the head region. Essential for efficient processing of 16S rRNA. May be needed both before and after RbfA during the maturation of 16S rRNA. It has affinity for free ribosomal 30S subunits but not for 70S ribosomes.</text>
</comment>
<dbReference type="InterPro" id="IPR036976">
    <property type="entry name" value="RimM_N_sf"/>
</dbReference>
<dbReference type="Pfam" id="PF24986">
    <property type="entry name" value="PRC_RimM"/>
    <property type="match status" value="1"/>
</dbReference>
<dbReference type="InterPro" id="IPR002676">
    <property type="entry name" value="RimM_N"/>
</dbReference>
<evidence type="ECO:0000256" key="2">
    <source>
        <dbReference type="ARBA" id="ARBA00022517"/>
    </source>
</evidence>
<dbReference type="InterPro" id="IPR056792">
    <property type="entry name" value="PRC_RimM"/>
</dbReference>
<comment type="domain">
    <text evidence="5">The PRC barrel domain binds ribosomal protein uS19.</text>
</comment>
<evidence type="ECO:0000256" key="4">
    <source>
        <dbReference type="ARBA" id="ARBA00023186"/>
    </source>
</evidence>
<reference evidence="8" key="1">
    <citation type="journal article" date="2021" name="PeerJ">
        <title>Extensive microbial diversity within the chicken gut microbiome revealed by metagenomics and culture.</title>
        <authorList>
            <person name="Gilroy R."/>
            <person name="Ravi A."/>
            <person name="Getino M."/>
            <person name="Pursley I."/>
            <person name="Horton D.L."/>
            <person name="Alikhan N.F."/>
            <person name="Baker D."/>
            <person name="Gharbi K."/>
            <person name="Hall N."/>
            <person name="Watson M."/>
            <person name="Adriaenssens E.M."/>
            <person name="Foster-Nyarko E."/>
            <person name="Jarju S."/>
            <person name="Secka A."/>
            <person name="Antonio M."/>
            <person name="Oren A."/>
            <person name="Chaudhuri R.R."/>
            <person name="La Ragione R."/>
            <person name="Hildebrand F."/>
            <person name="Pallen M.J."/>
        </authorList>
    </citation>
    <scope>NUCLEOTIDE SEQUENCE</scope>
    <source>
        <strain evidence="8">CHK183-5548</strain>
    </source>
</reference>
<protein>
    <recommendedName>
        <fullName evidence="5">Ribosome maturation factor RimM</fullName>
    </recommendedName>
</protein>
<dbReference type="PANTHER" id="PTHR33692">
    <property type="entry name" value="RIBOSOME MATURATION FACTOR RIMM"/>
    <property type="match status" value="1"/>
</dbReference>
<accession>A0A9D2PAZ1</accession>
<dbReference type="Pfam" id="PF01782">
    <property type="entry name" value="RimM"/>
    <property type="match status" value="1"/>
</dbReference>
<feature type="domain" description="Ribosome maturation factor RimM PRC barrel" evidence="7">
    <location>
        <begin position="101"/>
        <end position="166"/>
    </location>
</feature>
<evidence type="ECO:0000313" key="8">
    <source>
        <dbReference type="EMBL" id="HJC47417.1"/>
    </source>
</evidence>
<keyword evidence="1 5" id="KW-0963">Cytoplasm</keyword>
<dbReference type="HAMAP" id="MF_00014">
    <property type="entry name" value="Ribosome_mat_RimM"/>
    <property type="match status" value="1"/>
</dbReference>
<name>A0A9D2PAZ1_9FIRM</name>
<dbReference type="GO" id="GO:0006364">
    <property type="term" value="P:rRNA processing"/>
    <property type="evidence" value="ECO:0007669"/>
    <property type="project" value="UniProtKB-UniRule"/>
</dbReference>
<gene>
    <name evidence="5 8" type="primary">rimM</name>
    <name evidence="8" type="ORF">IAA04_05140</name>
</gene>
<comment type="similarity">
    <text evidence="5">Belongs to the RimM family.</text>
</comment>
<dbReference type="InterPro" id="IPR011961">
    <property type="entry name" value="RimM"/>
</dbReference>
<evidence type="ECO:0000256" key="3">
    <source>
        <dbReference type="ARBA" id="ARBA00022552"/>
    </source>
</evidence>
<dbReference type="GO" id="GO:0005737">
    <property type="term" value="C:cytoplasm"/>
    <property type="evidence" value="ECO:0007669"/>
    <property type="project" value="UniProtKB-SubCell"/>
</dbReference>
<comment type="subunit">
    <text evidence="5">Binds ribosomal protein uS19.</text>
</comment>
<dbReference type="Gene3D" id="2.40.30.60">
    <property type="entry name" value="RimM"/>
    <property type="match status" value="1"/>
</dbReference>
<dbReference type="NCBIfam" id="TIGR02273">
    <property type="entry name" value="16S_RimM"/>
    <property type="match status" value="1"/>
</dbReference>
<dbReference type="GO" id="GO:0005840">
    <property type="term" value="C:ribosome"/>
    <property type="evidence" value="ECO:0007669"/>
    <property type="project" value="InterPro"/>
</dbReference>
<reference evidence="8" key="2">
    <citation type="submission" date="2021-04" db="EMBL/GenBank/DDBJ databases">
        <authorList>
            <person name="Gilroy R."/>
        </authorList>
    </citation>
    <scope>NUCLEOTIDE SEQUENCE</scope>
    <source>
        <strain evidence="8">CHK183-5548</strain>
    </source>
</reference>
<dbReference type="InterPro" id="IPR011033">
    <property type="entry name" value="PRC_barrel-like_sf"/>
</dbReference>
<feature type="domain" description="RimM N-terminal" evidence="6">
    <location>
        <begin position="7"/>
        <end position="88"/>
    </location>
</feature>
<dbReference type="SUPFAM" id="SSF50346">
    <property type="entry name" value="PRC-barrel domain"/>
    <property type="match status" value="1"/>
</dbReference>
<dbReference type="AlphaFoldDB" id="A0A9D2PAZ1"/>
<evidence type="ECO:0000256" key="5">
    <source>
        <dbReference type="HAMAP-Rule" id="MF_00014"/>
    </source>
</evidence>
<dbReference type="PANTHER" id="PTHR33692:SF1">
    <property type="entry name" value="RIBOSOME MATURATION FACTOR RIMM"/>
    <property type="match status" value="1"/>
</dbReference>
<proteinExistence type="inferred from homology"/>
<dbReference type="GO" id="GO:0043022">
    <property type="term" value="F:ribosome binding"/>
    <property type="evidence" value="ECO:0007669"/>
    <property type="project" value="InterPro"/>
</dbReference>
<sequence length="170" mass="19169">MEDMLRVGVISSTHGVRGEVKVFPTTDDPARFEDLKTVFLDTGREKLELEITGVKFFKNMVILKFKGYDNINDIEKYRGKDLWITREQAVPLGEDENFVGDLIGLQVVTDEGETLGTMKDVMFTGANDVYVVEREDKKELLLPAIKDCILDVDLENGVMTVHVLDGLLDL</sequence>
<dbReference type="Proteomes" id="UP000823883">
    <property type="component" value="Unassembled WGS sequence"/>
</dbReference>
<evidence type="ECO:0000256" key="1">
    <source>
        <dbReference type="ARBA" id="ARBA00022490"/>
    </source>
</evidence>
<organism evidence="8 9">
    <name type="scientific">Candidatus Lachnoclostridium pullistercoris</name>
    <dbReference type="NCBI Taxonomy" id="2838632"/>
    <lineage>
        <taxon>Bacteria</taxon>
        <taxon>Bacillati</taxon>
        <taxon>Bacillota</taxon>
        <taxon>Clostridia</taxon>
        <taxon>Lachnospirales</taxon>
        <taxon>Lachnospiraceae</taxon>
    </lineage>
</organism>
<keyword evidence="2 5" id="KW-0690">Ribosome biogenesis</keyword>
<comment type="subcellular location">
    <subcellularLocation>
        <location evidence="5">Cytoplasm</location>
    </subcellularLocation>
</comment>